<dbReference type="InterPro" id="IPR050095">
    <property type="entry name" value="ECF_ABC_transporter_ATP-bd"/>
</dbReference>
<proteinExistence type="inferred from homology"/>
<evidence type="ECO:0000256" key="2">
    <source>
        <dbReference type="ARBA" id="ARBA00022448"/>
    </source>
</evidence>
<evidence type="ECO:0000256" key="3">
    <source>
        <dbReference type="ARBA" id="ARBA00022741"/>
    </source>
</evidence>
<dbReference type="EMBL" id="FUXI01000011">
    <property type="protein sequence ID" value="SJZ68424.1"/>
    <property type="molecule type" value="Genomic_DNA"/>
</dbReference>
<organism evidence="7 8">
    <name type="scientific">Pilibacter termitis</name>
    <dbReference type="NCBI Taxonomy" id="263852"/>
    <lineage>
        <taxon>Bacteria</taxon>
        <taxon>Bacillati</taxon>
        <taxon>Bacillota</taxon>
        <taxon>Bacilli</taxon>
        <taxon>Lactobacillales</taxon>
        <taxon>Enterococcaceae</taxon>
        <taxon>Pilibacter</taxon>
    </lineage>
</organism>
<dbReference type="GO" id="GO:0016887">
    <property type="term" value="F:ATP hydrolysis activity"/>
    <property type="evidence" value="ECO:0007669"/>
    <property type="project" value="InterPro"/>
</dbReference>
<accession>A0A1T4MNQ3</accession>
<dbReference type="InterPro" id="IPR029492">
    <property type="entry name" value="DUF4435"/>
</dbReference>
<dbReference type="InterPro" id="IPR027417">
    <property type="entry name" value="P-loop_NTPase"/>
</dbReference>
<dbReference type="RefSeq" id="WP_078807072.1">
    <property type="nucleotide sequence ID" value="NZ_FUXI01000011.1"/>
</dbReference>
<feature type="domain" description="DUF4435" evidence="6">
    <location>
        <begin position="368"/>
        <end position="583"/>
    </location>
</feature>
<comment type="similarity">
    <text evidence="1">Belongs to the ABC transporter superfamily.</text>
</comment>
<dbReference type="Gene3D" id="3.40.50.300">
    <property type="entry name" value="P-loop containing nucleotide triphosphate hydrolases"/>
    <property type="match status" value="1"/>
</dbReference>
<dbReference type="AlphaFoldDB" id="A0A1T4MNQ3"/>
<reference evidence="7 8" key="1">
    <citation type="submission" date="2017-02" db="EMBL/GenBank/DDBJ databases">
        <authorList>
            <person name="Peterson S.W."/>
        </authorList>
    </citation>
    <scope>NUCLEOTIDE SEQUENCE [LARGE SCALE GENOMIC DNA]</scope>
    <source>
        <strain evidence="7 8">ATCC BAA-1030</strain>
    </source>
</reference>
<dbReference type="CDD" id="cd00267">
    <property type="entry name" value="ABC_ATPase"/>
    <property type="match status" value="1"/>
</dbReference>
<dbReference type="GO" id="GO:0042626">
    <property type="term" value="F:ATPase-coupled transmembrane transporter activity"/>
    <property type="evidence" value="ECO:0007669"/>
    <property type="project" value="TreeGrafter"/>
</dbReference>
<name>A0A1T4MNQ3_9ENTE</name>
<keyword evidence="8" id="KW-1185">Reference proteome</keyword>
<dbReference type="SUPFAM" id="SSF52540">
    <property type="entry name" value="P-loop containing nucleoside triphosphate hydrolases"/>
    <property type="match status" value="1"/>
</dbReference>
<dbReference type="PANTHER" id="PTHR43553">
    <property type="entry name" value="HEAVY METAL TRANSPORTER"/>
    <property type="match status" value="1"/>
</dbReference>
<sequence length="615" mass="71671">METEEFQAIIYGLLEEISFCKKMEFKENEVQRECRDIDEFKKFKQELSEFEEELAKFINDRIYEQSNDRLKKMIVKLFKTSSLNTSGRRIQRLRGRISYLNPALSKIHRLFKLNTKSNICLIGSNGSGKSSFAQYFKDSLEENIVAIPAQKLLFERASRENLIVNKEQVQRILVSSNSLKEKGVSGIMDKFSMFIAGMITEAYNNAVGKEVTDENIFKKFTAIYKELLSIDFVDIFADGQININARVLQPIINEKEILVDNLSDGEKACISFIIQVLMAPADAMIIVDEPETFLNPAVYNRLWNKLEEERKDCQFIYISHNLAFIESRNAEIYHIKEFTYPDKWEFEKISDEIPKHLAIELAGVKQNVLFCEGNDKSSFDYKIYQALFPELSVIPVGSCNEVKRYTIHHNKTSQRNTAFGLIDNDLRIDEEKEKLKENNIFTTKFLEIEMLLCDEEVIRATFDGEAIDDMDERIKEFKEKFVEKITEKQEQIIRNKDKKNYEQVLQTQMYDTKKGKEENIEVLVNKLKDITDSSEEIKAIIETKVYQSLIEICNLGHKEITGELGNKIIDSDFENKTMSKIINNGELQKKIREKYFKGYFETEKLLVPQFLNSFP</sequence>
<evidence type="ECO:0000259" key="6">
    <source>
        <dbReference type="Pfam" id="PF14491"/>
    </source>
</evidence>
<dbReference type="GO" id="GO:0005524">
    <property type="term" value="F:ATP binding"/>
    <property type="evidence" value="ECO:0007669"/>
    <property type="project" value="UniProtKB-KW"/>
</dbReference>
<evidence type="ECO:0000313" key="8">
    <source>
        <dbReference type="Proteomes" id="UP000190328"/>
    </source>
</evidence>
<evidence type="ECO:0000256" key="1">
    <source>
        <dbReference type="ARBA" id="ARBA00005417"/>
    </source>
</evidence>
<dbReference type="GO" id="GO:0043190">
    <property type="term" value="C:ATP-binding cassette (ABC) transporter complex"/>
    <property type="evidence" value="ECO:0007669"/>
    <property type="project" value="TreeGrafter"/>
</dbReference>
<keyword evidence="4" id="KW-0067">ATP-binding</keyword>
<dbReference type="STRING" id="263852.SAMN02745116_01147"/>
<dbReference type="Proteomes" id="UP000190328">
    <property type="component" value="Unassembled WGS sequence"/>
</dbReference>
<evidence type="ECO:0000259" key="5">
    <source>
        <dbReference type="Pfam" id="PF13304"/>
    </source>
</evidence>
<evidence type="ECO:0000256" key="4">
    <source>
        <dbReference type="ARBA" id="ARBA00022840"/>
    </source>
</evidence>
<dbReference type="OrthoDB" id="308933at2"/>
<evidence type="ECO:0000313" key="7">
    <source>
        <dbReference type="EMBL" id="SJZ68424.1"/>
    </source>
</evidence>
<dbReference type="Pfam" id="PF13304">
    <property type="entry name" value="AAA_21"/>
    <property type="match status" value="1"/>
</dbReference>
<gene>
    <name evidence="7" type="ORF">SAMN02745116_01147</name>
</gene>
<keyword evidence="2" id="KW-0813">Transport</keyword>
<feature type="domain" description="ATPase AAA-type core" evidence="5">
    <location>
        <begin position="256"/>
        <end position="325"/>
    </location>
</feature>
<dbReference type="InterPro" id="IPR003959">
    <property type="entry name" value="ATPase_AAA_core"/>
</dbReference>
<keyword evidence="3" id="KW-0547">Nucleotide-binding</keyword>
<dbReference type="Pfam" id="PF14491">
    <property type="entry name" value="DUF4435"/>
    <property type="match status" value="1"/>
</dbReference>
<protein>
    <submittedName>
        <fullName evidence="7">Uncharacterized protein</fullName>
    </submittedName>
</protein>